<keyword evidence="3" id="KW-1185">Reference proteome</keyword>
<organism evidence="2 3">
    <name type="scientific">Halomonas ventosae</name>
    <dbReference type="NCBI Taxonomy" id="229007"/>
    <lineage>
        <taxon>Bacteria</taxon>
        <taxon>Pseudomonadati</taxon>
        <taxon>Pseudomonadota</taxon>
        <taxon>Gammaproteobacteria</taxon>
        <taxon>Oceanospirillales</taxon>
        <taxon>Halomonadaceae</taxon>
        <taxon>Halomonas</taxon>
    </lineage>
</organism>
<dbReference type="InterPro" id="IPR027417">
    <property type="entry name" value="P-loop_NTPase"/>
</dbReference>
<comment type="caution">
    <text evidence="2">The sequence shown here is derived from an EMBL/GenBank/DDBJ whole genome shotgun (WGS) entry which is preliminary data.</text>
</comment>
<evidence type="ECO:0000313" key="2">
    <source>
        <dbReference type="EMBL" id="TDO15260.1"/>
    </source>
</evidence>
<gene>
    <name evidence="2" type="ORF">DFO68_10291</name>
</gene>
<evidence type="ECO:0008006" key="4">
    <source>
        <dbReference type="Google" id="ProtNLM"/>
    </source>
</evidence>
<keyword evidence="1" id="KW-0175">Coiled coil</keyword>
<sequence length="1144" mass="126653">MRNRDIYAKDPAEQRLENQGVAYVNDDTSSRGQKVLRYELETFVCDGQYARGMQDILDTYLRNLGSGASQQPGVWISGFFGSGKSHMAKMLRNLWEDVSLDDGATARGLAHLPQEIQDLFKELSTQGKRHGGLFAASGTLGASSRDKSVRLALLSVIFRAAGLPQHYPVARFVMWLRDEGILDQVRDDLISRGDDWQEELDNFYVAESLHEALVQAKPKIFSSVESCAETLSHLYPHVNDISSDEMLKAIRQALSHDGKMPLTLVVLDEVQQYIGTDGQRSIDVQEAVEACCKEIGSRLMFIGTGQTAITGTSNLARLQGRFTTRIELSDADVDAVIRQVVLAKKPEAKAPVTEVMESNLGEISRHLAETSIAHRQEDTRHFAQDYPILPVRRRFWDAALRVLDQTGTDSQLRNQLSMIHKAIQTNLDAPLGNIIPGDYLYFDATDKLLQFRMLPRKLHDATQQWRSGSDDERLMARACAVVFLINKVASTNTELGLHPTLANIADLLVDDLKAGSSSLRSRLPGLLDACEFIIKVGDEYRIQTEESAAWNDAFLSHKSILGNATHQIETERDDLIRQHFAKQVGNLTVNHGESKVPRPLSPVFDMTLPRDAAERLYVWVRNGWSDDISQVRADARQAGSESPTLFVFIPKRSADELRNQLIEFKAASATLETRGTPGTPEGEEARAAMQTTRDAAQRRIRELLDEAFNGAQVFQGGGNEIVGATLREAIQEGAENALARLHPKFHLADHAGWDKVYAKAKQGAPDAIKAVGYDGDPQSHAVCKAIQSYLGNGKKGSEIRDHFEHGDYGWPQDAIDGALQVLLVAGQIRTTDGTAPQELDRRAIGKTEFRVEATTISAGERINIRKVMQKLGVQAKSGEESAKAPEFADKLRTLAEQAGGEPPAPEAPHLDALEAVRTSSGNDQLKAIVTNQAELLTAIDEWQAITDKIAQRRPAWGTLKQLADHAKSLPDAEPLLAQVSQIREHRSLLDDPDPVQPLLANLTQQFRDTFNTLQERYAQEHQAGMQRLETDDNWQQLSPEERHDLLGAKRLTAADAPVISLGATDEVLETLNHVRPDALADRIAALSSRFDDVLVAAAEAMEPGIQFVSLPHRTLKTEADIDAWLEDVRRELREALQQGPVITQ</sequence>
<dbReference type="RefSeq" id="WP_133481656.1">
    <property type="nucleotide sequence ID" value="NZ_SNWH01000002.1"/>
</dbReference>
<dbReference type="NCBIfam" id="NF033441">
    <property type="entry name" value="BREX_BrxC"/>
    <property type="match status" value="1"/>
</dbReference>
<dbReference type="SUPFAM" id="SSF52540">
    <property type="entry name" value="P-loop containing nucleoside triphosphate hydrolases"/>
    <property type="match status" value="1"/>
</dbReference>
<dbReference type="Proteomes" id="UP000295150">
    <property type="component" value="Unassembled WGS sequence"/>
</dbReference>
<evidence type="ECO:0000256" key="1">
    <source>
        <dbReference type="SAM" id="Coils"/>
    </source>
</evidence>
<proteinExistence type="predicted"/>
<evidence type="ECO:0000313" key="3">
    <source>
        <dbReference type="Proteomes" id="UP000295150"/>
    </source>
</evidence>
<feature type="coiled-coil region" evidence="1">
    <location>
        <begin position="654"/>
        <end position="706"/>
    </location>
</feature>
<accession>A0A4R6I063</accession>
<name>A0A4R6I063_9GAMM</name>
<dbReference type="EMBL" id="SNWH01000002">
    <property type="protein sequence ID" value="TDO15260.1"/>
    <property type="molecule type" value="Genomic_DNA"/>
</dbReference>
<protein>
    <recommendedName>
        <fullName evidence="4">BREX system P-loop protein BrxC</fullName>
    </recommendedName>
</protein>
<dbReference type="AlphaFoldDB" id="A0A4R6I063"/>
<dbReference type="InterPro" id="IPR047679">
    <property type="entry name" value="BREX_BrxC"/>
</dbReference>
<dbReference type="OrthoDB" id="3201900at2"/>
<reference evidence="2 3" key="1">
    <citation type="submission" date="2019-03" db="EMBL/GenBank/DDBJ databases">
        <title>Freshwater and sediment microbial communities from various areas in North America, analyzing microbe dynamics in response to fracking.</title>
        <authorList>
            <person name="Lamendella R."/>
        </authorList>
    </citation>
    <scope>NUCLEOTIDE SEQUENCE [LARGE SCALE GENOMIC DNA]</scope>
    <source>
        <strain evidence="2 3">1_TX</strain>
    </source>
</reference>